<feature type="compositionally biased region" description="Pro residues" evidence="1">
    <location>
        <begin position="151"/>
        <end position="161"/>
    </location>
</feature>
<feature type="region of interest" description="Disordered" evidence="1">
    <location>
        <begin position="117"/>
        <end position="176"/>
    </location>
</feature>
<feature type="domain" description="SAP" evidence="2">
    <location>
        <begin position="559"/>
        <end position="593"/>
    </location>
</feature>
<dbReference type="InterPro" id="IPR006387">
    <property type="entry name" value="CPW_WPC_dom"/>
</dbReference>
<dbReference type="PANTHER" id="PTHR21514">
    <property type="entry name" value="AP-4 COMPLEX ACCESSORY SUBUNIT TEPSIN"/>
    <property type="match status" value="1"/>
</dbReference>
<dbReference type="Gene3D" id="1.10.720.30">
    <property type="entry name" value="SAP domain"/>
    <property type="match status" value="1"/>
</dbReference>
<dbReference type="InterPro" id="IPR039273">
    <property type="entry name" value="TEPSIN"/>
</dbReference>
<organism evidence="3 4">
    <name type="scientific">Perkinsus olseni</name>
    <name type="common">Perkinsus atlanticus</name>
    <dbReference type="NCBI Taxonomy" id="32597"/>
    <lineage>
        <taxon>Eukaryota</taxon>
        <taxon>Sar</taxon>
        <taxon>Alveolata</taxon>
        <taxon>Perkinsozoa</taxon>
        <taxon>Perkinsea</taxon>
        <taxon>Perkinsida</taxon>
        <taxon>Perkinsidae</taxon>
        <taxon>Perkinsus</taxon>
    </lineage>
</organism>
<dbReference type="AlphaFoldDB" id="A0A7J6NIK0"/>
<dbReference type="Proteomes" id="UP000553632">
    <property type="component" value="Unassembled WGS sequence"/>
</dbReference>
<dbReference type="SUPFAM" id="SSF68906">
    <property type="entry name" value="SAP domain"/>
    <property type="match status" value="1"/>
</dbReference>
<feature type="non-terminal residue" evidence="3">
    <location>
        <position position="1"/>
    </location>
</feature>
<dbReference type="EMBL" id="JABANO010040717">
    <property type="protein sequence ID" value="KAF4682891.1"/>
    <property type="molecule type" value="Genomic_DNA"/>
</dbReference>
<dbReference type="Pfam" id="PF02037">
    <property type="entry name" value="SAP"/>
    <property type="match status" value="1"/>
</dbReference>
<evidence type="ECO:0000313" key="3">
    <source>
        <dbReference type="EMBL" id="KAF4682891.1"/>
    </source>
</evidence>
<dbReference type="InterPro" id="IPR003034">
    <property type="entry name" value="SAP_dom"/>
</dbReference>
<dbReference type="PANTHER" id="PTHR21514:SF0">
    <property type="entry name" value="AP-4 COMPLEX ACCESSORY SUBUNIT TEPSIN"/>
    <property type="match status" value="1"/>
</dbReference>
<dbReference type="NCBIfam" id="TIGR01492">
    <property type="entry name" value="CPW_WPC"/>
    <property type="match status" value="1"/>
</dbReference>
<dbReference type="GO" id="GO:0032588">
    <property type="term" value="C:trans-Golgi network membrane"/>
    <property type="evidence" value="ECO:0007669"/>
    <property type="project" value="TreeGrafter"/>
</dbReference>
<name>A0A7J6NIK0_PEROL</name>
<evidence type="ECO:0000256" key="1">
    <source>
        <dbReference type="SAM" id="MobiDB-lite"/>
    </source>
</evidence>
<dbReference type="SMART" id="SM01099">
    <property type="entry name" value="CPW_WPC"/>
    <property type="match status" value="1"/>
</dbReference>
<dbReference type="InterPro" id="IPR036361">
    <property type="entry name" value="SAP_dom_sf"/>
</dbReference>
<evidence type="ECO:0000313" key="4">
    <source>
        <dbReference type="Proteomes" id="UP000553632"/>
    </source>
</evidence>
<dbReference type="PROSITE" id="PS50800">
    <property type="entry name" value="SAP"/>
    <property type="match status" value="1"/>
</dbReference>
<evidence type="ECO:0000259" key="2">
    <source>
        <dbReference type="PROSITE" id="PS50800"/>
    </source>
</evidence>
<proteinExistence type="predicted"/>
<dbReference type="Pfam" id="PF09717">
    <property type="entry name" value="CPW_WPC"/>
    <property type="match status" value="1"/>
</dbReference>
<feature type="region of interest" description="Disordered" evidence="1">
    <location>
        <begin position="612"/>
        <end position="654"/>
    </location>
</feature>
<sequence length="744" mass="79226">MAYSQSGYSNFQSRIEGYGNTAYDGQDDSFQGRASAAGSRLASEVGATVSAIQDGSMYSSIREQAGEAASILSQAASGVAEWFRPSTSSNGYSTPGNAYVDNNVPSYTTPAAPPTYSGFGNNASGPGYNAQPPRRPWGNAAPTTAPTRFNSPPPPVPPVQPVPEASSTARGVSGALPKGKYEAQLVKQVTAPGGTRVKPSDAVLREFYRKVRNLDLEVVGNELAKALDEPSASWQHRLRVLYVVDGLWAQGLEEPVTAVKEQCANTGLAELAADTHTRVKAVPILKEWGMDVDDLASAPTESRTEVEAAATRDLLDLAEPTKTGHSGLQQRGSGQSAILPVDFLSAASCPAPSNMPWNHLLHDGPFNSTAFAFLPGGINVDTVKDSHGNDVSPYSPEGSAQLGKMAAGMFKAPGSPSPEDLTKASYNQQLAVKETEKAGQIGPGCEEDYSAPCPRGWALLSNDSVRPVCIPPSDYHGHCNKPQPWPTYSENRKLEDAVGCEVKYPCKGEAYKVKEFPQQETPPMLLNLLQLEGDFISVRCHIPFVMVAVAQETPNYQRYSVMRVGALRALCKEKGLPSDGRKEDLVNRLCNNCSTSHSGLINASTPSILGGPAAGPAATSKPPTDVATSDGVLSEGGITTPHESTGEGDGSSSRLTTTELHELASIADEIRHIRKQTEFSLLRVAGLITDYPPTCLAPDSRYGGAPKSTPYGYPVAAPTSRATVSLHHPQQQDQYWPYERQLGL</sequence>
<gene>
    <name evidence="3" type="ORF">FOZ63_007414</name>
</gene>
<comment type="caution">
    <text evidence="3">The sequence shown here is derived from an EMBL/GenBank/DDBJ whole genome shotgun (WGS) entry which is preliminary data.</text>
</comment>
<dbReference type="SMART" id="SM00513">
    <property type="entry name" value="SAP"/>
    <property type="match status" value="1"/>
</dbReference>
<keyword evidence="4" id="KW-1185">Reference proteome</keyword>
<reference evidence="3 4" key="1">
    <citation type="submission" date="2020-04" db="EMBL/GenBank/DDBJ databases">
        <title>Perkinsus olseni comparative genomics.</title>
        <authorList>
            <person name="Bogema D.R."/>
        </authorList>
    </citation>
    <scope>NUCLEOTIDE SEQUENCE [LARGE SCALE GENOMIC DNA]</scope>
    <source>
        <strain evidence="3 4">ATCC PRA-207</strain>
    </source>
</reference>
<accession>A0A7J6NIK0</accession>
<feature type="compositionally biased region" description="Polar residues" evidence="1">
    <location>
        <begin position="141"/>
        <end position="150"/>
    </location>
</feature>
<protein>
    <recommendedName>
        <fullName evidence="2">SAP domain-containing protein</fullName>
    </recommendedName>
</protein>